<name>A0A426QJR5_9GAMM</name>
<organism evidence="2 3">
    <name type="scientific">Thiohalobacter thiocyanaticus</name>
    <dbReference type="NCBI Taxonomy" id="585455"/>
    <lineage>
        <taxon>Bacteria</taxon>
        <taxon>Pseudomonadati</taxon>
        <taxon>Pseudomonadota</taxon>
        <taxon>Gammaproteobacteria</taxon>
        <taxon>Thiohalobacterales</taxon>
        <taxon>Thiohalobacteraceae</taxon>
        <taxon>Thiohalobacter</taxon>
    </lineage>
</organism>
<dbReference type="Proteomes" id="UP000287798">
    <property type="component" value="Unassembled WGS sequence"/>
</dbReference>
<evidence type="ECO:0000256" key="1">
    <source>
        <dbReference type="SAM" id="Phobius"/>
    </source>
</evidence>
<evidence type="ECO:0000313" key="3">
    <source>
        <dbReference type="Proteomes" id="UP000287798"/>
    </source>
</evidence>
<keyword evidence="1" id="KW-1133">Transmembrane helix</keyword>
<keyword evidence="3" id="KW-1185">Reference proteome</keyword>
<dbReference type="EMBL" id="QZMU01000001">
    <property type="protein sequence ID" value="RRQ22011.1"/>
    <property type="molecule type" value="Genomic_DNA"/>
</dbReference>
<accession>A0A426QJR5</accession>
<proteinExistence type="predicted"/>
<feature type="transmembrane region" description="Helical" evidence="1">
    <location>
        <begin position="58"/>
        <end position="83"/>
    </location>
</feature>
<keyword evidence="1" id="KW-0472">Membrane</keyword>
<evidence type="ECO:0000313" key="2">
    <source>
        <dbReference type="EMBL" id="RRQ22011.1"/>
    </source>
</evidence>
<gene>
    <name evidence="2" type="ORF">D6C00_08655</name>
</gene>
<sequence>MKEAAQVHPRGAAVAGIRISFEARTMLESMTERLQSLRDHWQRLPGQWHADHPLRYRIAAAGLALAGYAWLVAFPLLALVGGLRLGTAGLAPTSAWGYLDHGLLALGLAGTLILARARFGLPDGEPLGADTAPKLYALVESVRQELQGAAVDEIRITGEFDVQLLRTPVSGFPFVMTHTLMIGMPVLQCLSEAQLKAWVASQLGELSRQRMQLGSWIAQLRQLWVRYRNHFCAGSGPARLLIGLFFDRYTRLFHRFTAPLMQSQQYVRDRHALRTLGYEDTAEWMVMQAVMGRFLEQDYWPSVHHIADKAPEPTINPYRNLGMLLPRRLETNEARRWLREAWSHSGSAAAPGLKQRLQAIAAGEAQYPGLPEPCAADSLMEHTLTPLLDRVDSAWQQRERHTWQLRHQKSCAERERLEALRAEARAGTLQGRKAMEYAALMKRYGTTEEAHAAYEQILATNPDDAQIVFGTGRYLTGLGDEHGIRLLEQAMEMDKRYVVPACRLISEFRNRRGNITRFPAHEGQTIRRRVS</sequence>
<reference evidence="2 3" key="1">
    <citation type="journal article" date="2010" name="Int. J. Syst. Evol. Microbiol.">
        <title>Thiohalobacter thiocyanaticus gen. nov., sp. nov., a moderately halophilic, sulfur-oxidizing gammaproteobacterium from hypersaline lakes, that utilizes thiocyanate.</title>
        <authorList>
            <person name="Sorokin D.Y."/>
            <person name="Kovaleva O.L."/>
            <person name="Tourova T.P."/>
            <person name="Muyzer G."/>
        </authorList>
    </citation>
    <scope>NUCLEOTIDE SEQUENCE [LARGE SCALE GENOMIC DNA]</scope>
    <source>
        <strain evidence="2 3">Hrh1</strain>
    </source>
</reference>
<dbReference type="InterPro" id="IPR011990">
    <property type="entry name" value="TPR-like_helical_dom_sf"/>
</dbReference>
<dbReference type="SUPFAM" id="SSF48452">
    <property type="entry name" value="TPR-like"/>
    <property type="match status" value="1"/>
</dbReference>
<protein>
    <recommendedName>
        <fullName evidence="4">Tetratricopeptide repeat protein</fullName>
    </recommendedName>
</protein>
<dbReference type="AlphaFoldDB" id="A0A426QJR5"/>
<comment type="caution">
    <text evidence="2">The sequence shown here is derived from an EMBL/GenBank/DDBJ whole genome shotgun (WGS) entry which is preliminary data.</text>
</comment>
<evidence type="ECO:0008006" key="4">
    <source>
        <dbReference type="Google" id="ProtNLM"/>
    </source>
</evidence>
<keyword evidence="1" id="KW-0812">Transmembrane</keyword>